<keyword evidence="1" id="KW-1133">Transmembrane helix</keyword>
<protein>
    <submittedName>
        <fullName evidence="2">DUF4389 domain-containing protein</fullName>
    </submittedName>
</protein>
<dbReference type="Pfam" id="PF14333">
    <property type="entry name" value="DUF4389"/>
    <property type="match status" value="1"/>
</dbReference>
<reference evidence="3" key="1">
    <citation type="journal article" date="2019" name="Int. J. Syst. Evol. Microbiol.">
        <title>The Global Catalogue of Microorganisms (GCM) 10K type strain sequencing project: providing services to taxonomists for standard genome sequencing and annotation.</title>
        <authorList>
            <consortium name="The Broad Institute Genomics Platform"/>
            <consortium name="The Broad Institute Genome Sequencing Center for Infectious Disease"/>
            <person name="Wu L."/>
            <person name="Ma J."/>
        </authorList>
    </citation>
    <scope>NUCLEOTIDE SEQUENCE [LARGE SCALE GENOMIC DNA]</scope>
    <source>
        <strain evidence="3">SYNS20</strain>
    </source>
</reference>
<sequence>MTAGWDHRPSAAAHSGEWLPGLDVPAPGRQRRWTILLRWLLLTPQYLVVFVLAIAAFFVMVAGWFAALFLGRLPEPVFAASAAVARFRMRCSAYITMLTPSYPKRLFGDESAAASSAGIPAASSAEVPAASSAEVSAASSAGREPVRSATRPLLLGTGAKVLVVVFLVLGLVGHVASRTAQVQNNDDVTGDTGRASGVVLPGIR</sequence>
<comment type="caution">
    <text evidence="2">The sequence shown here is derived from an EMBL/GenBank/DDBJ whole genome shotgun (WGS) entry which is preliminary data.</text>
</comment>
<name>A0ABW2JEP0_9ACTN</name>
<evidence type="ECO:0000313" key="3">
    <source>
        <dbReference type="Proteomes" id="UP001596523"/>
    </source>
</evidence>
<dbReference type="EMBL" id="JBHTCF010000002">
    <property type="protein sequence ID" value="MFC7304154.1"/>
    <property type="molecule type" value="Genomic_DNA"/>
</dbReference>
<keyword evidence="3" id="KW-1185">Reference proteome</keyword>
<accession>A0ABW2JEP0</accession>
<dbReference type="Proteomes" id="UP001596523">
    <property type="component" value="Unassembled WGS sequence"/>
</dbReference>
<keyword evidence="1" id="KW-0812">Transmembrane</keyword>
<gene>
    <name evidence="2" type="ORF">ACFQVC_08005</name>
</gene>
<keyword evidence="1" id="KW-0472">Membrane</keyword>
<dbReference type="InterPro" id="IPR025498">
    <property type="entry name" value="DUF4389"/>
</dbReference>
<organism evidence="2 3">
    <name type="scientific">Streptomyces monticola</name>
    <dbReference type="NCBI Taxonomy" id="2666263"/>
    <lineage>
        <taxon>Bacteria</taxon>
        <taxon>Bacillati</taxon>
        <taxon>Actinomycetota</taxon>
        <taxon>Actinomycetes</taxon>
        <taxon>Kitasatosporales</taxon>
        <taxon>Streptomycetaceae</taxon>
        <taxon>Streptomyces</taxon>
    </lineage>
</organism>
<dbReference type="RefSeq" id="WP_381828065.1">
    <property type="nucleotide sequence ID" value="NZ_JBHTCF010000002.1"/>
</dbReference>
<evidence type="ECO:0000256" key="1">
    <source>
        <dbReference type="SAM" id="Phobius"/>
    </source>
</evidence>
<proteinExistence type="predicted"/>
<feature type="transmembrane region" description="Helical" evidence="1">
    <location>
        <begin position="46"/>
        <end position="70"/>
    </location>
</feature>
<feature type="transmembrane region" description="Helical" evidence="1">
    <location>
        <begin position="153"/>
        <end position="176"/>
    </location>
</feature>
<evidence type="ECO:0000313" key="2">
    <source>
        <dbReference type="EMBL" id="MFC7304154.1"/>
    </source>
</evidence>